<feature type="domain" description="C2H2-type" evidence="2">
    <location>
        <begin position="24"/>
        <end position="44"/>
    </location>
</feature>
<protein>
    <recommendedName>
        <fullName evidence="2">C2H2-type domain-containing protein</fullName>
    </recommendedName>
</protein>
<evidence type="ECO:0000259" key="2">
    <source>
        <dbReference type="PROSITE" id="PS00028"/>
    </source>
</evidence>
<name>A0A5J4ZEL8_9ASTE</name>
<reference evidence="3 4" key="1">
    <citation type="submission" date="2019-09" db="EMBL/GenBank/DDBJ databases">
        <title>A chromosome-level genome assembly of the Chinese tupelo Nyssa sinensis.</title>
        <authorList>
            <person name="Yang X."/>
            <person name="Kang M."/>
            <person name="Yang Y."/>
            <person name="Xiong H."/>
            <person name="Wang M."/>
            <person name="Zhang Z."/>
            <person name="Wang Z."/>
            <person name="Wu H."/>
            <person name="Ma T."/>
            <person name="Liu J."/>
            <person name="Xi Z."/>
        </authorList>
    </citation>
    <scope>NUCLEOTIDE SEQUENCE [LARGE SCALE GENOMIC DNA]</scope>
    <source>
        <strain evidence="3">J267</strain>
        <tissue evidence="3">Leaf</tissue>
    </source>
</reference>
<keyword evidence="4" id="KW-1185">Reference proteome</keyword>
<sequence length="234" mass="25553">MESKTNTPKSIESSSESRKWEYQCIYCSETIYSGRALGGHQNAHRFEIREKKRTHHLRLPRRNRQVVQSSSQPNVQLQPPTNVQPLIPVTGHSSSSIQSRPPTGTTGFAPGRPLVVLPPSGRHGLVSTSVLGRGPLPPVAARGDNHYQLYPMPIIPQDPSPQPETKNLFQDWNGRVDIAGKGSLLEGSPEWTKFDPGNKSAGTSGTSVVEDGVEVASEKVVDEESISFCLCFSS</sequence>
<dbReference type="OrthoDB" id="1512953at2759"/>
<evidence type="ECO:0000313" key="4">
    <source>
        <dbReference type="Proteomes" id="UP000325577"/>
    </source>
</evidence>
<organism evidence="3 4">
    <name type="scientific">Nyssa sinensis</name>
    <dbReference type="NCBI Taxonomy" id="561372"/>
    <lineage>
        <taxon>Eukaryota</taxon>
        <taxon>Viridiplantae</taxon>
        <taxon>Streptophyta</taxon>
        <taxon>Embryophyta</taxon>
        <taxon>Tracheophyta</taxon>
        <taxon>Spermatophyta</taxon>
        <taxon>Magnoliopsida</taxon>
        <taxon>eudicotyledons</taxon>
        <taxon>Gunneridae</taxon>
        <taxon>Pentapetalae</taxon>
        <taxon>asterids</taxon>
        <taxon>Cornales</taxon>
        <taxon>Nyssaceae</taxon>
        <taxon>Nyssa</taxon>
    </lineage>
</organism>
<gene>
    <name evidence="3" type="ORF">F0562_017217</name>
</gene>
<evidence type="ECO:0000256" key="1">
    <source>
        <dbReference type="SAM" id="MobiDB-lite"/>
    </source>
</evidence>
<accession>A0A5J4ZEL8</accession>
<feature type="region of interest" description="Disordered" evidence="1">
    <location>
        <begin position="62"/>
        <end position="82"/>
    </location>
</feature>
<dbReference type="PANTHER" id="PTHR45730:SF32">
    <property type="entry name" value="ZINC FINGER PROTEIN JAGGED"/>
    <property type="match status" value="1"/>
</dbReference>
<dbReference type="InterPro" id="IPR013087">
    <property type="entry name" value="Znf_C2H2_type"/>
</dbReference>
<evidence type="ECO:0000313" key="3">
    <source>
        <dbReference type="EMBL" id="KAA8516965.1"/>
    </source>
</evidence>
<dbReference type="Proteomes" id="UP000325577">
    <property type="component" value="Linkage Group LG8"/>
</dbReference>
<dbReference type="InterPro" id="IPR045320">
    <property type="entry name" value="JAGGED/SL1-like"/>
</dbReference>
<feature type="region of interest" description="Disordered" evidence="1">
    <location>
        <begin position="91"/>
        <end position="110"/>
    </location>
</feature>
<feature type="compositionally biased region" description="Polar residues" evidence="1">
    <location>
        <begin position="91"/>
        <end position="106"/>
    </location>
</feature>
<feature type="compositionally biased region" description="Low complexity" evidence="1">
    <location>
        <begin position="65"/>
        <end position="79"/>
    </location>
</feature>
<dbReference type="EMBL" id="CM018051">
    <property type="protein sequence ID" value="KAA8516965.1"/>
    <property type="molecule type" value="Genomic_DNA"/>
</dbReference>
<feature type="region of interest" description="Disordered" evidence="1">
    <location>
        <begin position="187"/>
        <end position="206"/>
    </location>
</feature>
<proteinExistence type="predicted"/>
<dbReference type="PANTHER" id="PTHR45730">
    <property type="entry name" value="ZINC FINGER PROTEIN JAGGED"/>
    <property type="match status" value="1"/>
</dbReference>
<dbReference type="GO" id="GO:0003700">
    <property type="term" value="F:DNA-binding transcription factor activity"/>
    <property type="evidence" value="ECO:0007669"/>
    <property type="project" value="InterPro"/>
</dbReference>
<dbReference type="PROSITE" id="PS00028">
    <property type="entry name" value="ZINC_FINGER_C2H2_1"/>
    <property type="match status" value="1"/>
</dbReference>
<dbReference type="AlphaFoldDB" id="A0A5J4ZEL8"/>